<dbReference type="Gene3D" id="3.10.10.10">
    <property type="entry name" value="HIV Type 1 Reverse Transcriptase, subunit A, domain 1"/>
    <property type="match status" value="1"/>
</dbReference>
<sequence length="1748" mass="195458">MPSVQDQIALAVLNRNNHFESMQRCFDASKDATKAITFKVRAARIEETFRKFEETIATIQALNLKADAADQVDCSQTIVAGEDLYYNIKAHMSSLNEHNQAPPVVTGAATVQNPQPKIRLPTLSVPLFNGDVASFPPWRSLYEQLIHNNQDLSDIEKFSYLKSYVQDSAAHCIEHIPFVAANYPLAYQSLLTRFSKKRILANAYLAKVLTFQPLLSDNVKLLRNFLDIFHVNVESIKGLKIQDLGEFILLQLGLRALDDKTRLEFETSNVQVNFPTFNSLVKFVQKKCAILELTNDQSASNNKSRVVTNHITSTSTSSPSSRNKTSTRSLPSFTCSVCNSGEHRIASCPKFLRMDTPQRYNQVKALKLCFACLSSTHAKSECHSTYQCRVCRSTNHHSLLHSPETGTTASVGASTSRGSNTAGRQHQPTSSFAGLLPTSSPCVANTKPGNLSIQSQPTHQVLLGTATIEIQDAFGQWNTIQCLIDAGSQISVISHRLAQLLKLPIQSSRIEVSGVGADQPLRAKGELVCHVRPHPDTNKVLSQPISLRVVILPKIAGDLSPRVSPEVLNQFGNLQLADLSYKNPYRGNLNIDLLIGAEYYGQLMDLSSSMIVGSPSAVPTVFGWLLIGRAAVESSSEKCHSFFITEDPLATQLQKFWETEEVPNYQPQDPEALACEEHFLQTHERDPSGKYIVRLPFKGMTPPDLGSNRVMAVKRLNSLDKRLSRNLEYKQMYDDNLKSYLNPGHMTVAETPSDYLLVHHGVYKATSTTTKLRVVFDPNIPSNSGLNLANSLMVGPKLQKDISDLLVHFRLKCVAMTCDIESMYRCIDIHKDDRTYQHILWHEPNDPQNITEFELTTVTFGLPPSPFQAQRVLQQLAIDEGEQFPEAAEVLRNYVYVDDLIMGASSVEEALELRNQIIALLSKGGFKVRKWASSHPAVLKDMAEELCEKPHLFLEGGEEAIKVLGIQWCPAMDSFFYVVNEESSLSTLSKRQVLSFVARIYDCNGYLSPVTIWIKIFLQQLWLQNDLSWDTPLSQSMTNQWNSFANQVSVLRNIKIPRYIESDHAKSCSLVGFADASVAAYACVVYLRICYQNGEVKTYLIRAKSRVASLKVQTINRLELNAAMLLVKVIKSLDFLSKRLCIDQIYLFSDSAVVLSWLRTPPYRLKIYVANRVTQILESTEPKQWRHVTSEKNPADPASRGLMPNQLINNGLWFRGPSFLKQPPEAWPKPLTSVEQSVPELKPSSSFLIQTEENNLINVIEKFSSLSKLKRVMGLVLKFIDKCRKGISSKGSGNLILSLTDLSKALLVVIKVTQHHHMGEELKQVKSGQVCANLRNLSPILNSSGLLAVGGRLANAPIPESAKHPILIPGKSHLATLLVNYYHAITLHGGPKLVQSLLQQHYWILGARNLIRGIIFKCIDCFKRKPVFRQPMMADLPLSRYSQGRPFLNVGIDYAGPFTYKTGPRRNSPLAKCWFALFICMSTKCIHLELVSELTTQAFLASLDRFVGRRGLPTTIFSDNGTNFLGASNYLSDVQAFLRSADAEIDQFLQIKEVRWNFIPPSAPNFGGLWEAGVRSVKKHLSHVLQGQSWTFEEISTFLIRIEAILNSRPICPLSSSPNDGVNYLTPGHFLIGGPLVARPEIDMREEPMSHLRRWQLITQVVQCFWTRWSKDYLQTLISRSKWTKPSEKLKVGDVVLVQGSTLPSQKWPLGVVTKVLPGPNNEGRVVCVRTAHGELVRPASKLAVLPV</sequence>
<dbReference type="InterPro" id="IPR000477">
    <property type="entry name" value="RT_dom"/>
</dbReference>
<dbReference type="Pfam" id="PF00078">
    <property type="entry name" value="RVT_1"/>
    <property type="match status" value="1"/>
</dbReference>
<feature type="domain" description="Integrase catalytic" evidence="2">
    <location>
        <begin position="1442"/>
        <end position="1635"/>
    </location>
</feature>
<evidence type="ECO:0000259" key="2">
    <source>
        <dbReference type="PROSITE" id="PS50994"/>
    </source>
</evidence>
<evidence type="ECO:0000256" key="1">
    <source>
        <dbReference type="SAM" id="MobiDB-lite"/>
    </source>
</evidence>
<dbReference type="PROSITE" id="PS50994">
    <property type="entry name" value="INTEGRASE"/>
    <property type="match status" value="1"/>
</dbReference>
<dbReference type="GO" id="GO:0042575">
    <property type="term" value="C:DNA polymerase complex"/>
    <property type="evidence" value="ECO:0007669"/>
    <property type="project" value="UniProtKB-ARBA"/>
</dbReference>
<protein>
    <recommendedName>
        <fullName evidence="2">Integrase catalytic domain-containing protein</fullName>
    </recommendedName>
</protein>
<dbReference type="Gene3D" id="3.30.420.10">
    <property type="entry name" value="Ribonuclease H-like superfamily/Ribonuclease H"/>
    <property type="match status" value="1"/>
</dbReference>
<accession>A0A8D9ELH0</accession>
<dbReference type="Pfam" id="PF03564">
    <property type="entry name" value="DUF1759"/>
    <property type="match status" value="1"/>
</dbReference>
<dbReference type="Gene3D" id="3.30.70.270">
    <property type="match status" value="1"/>
</dbReference>
<dbReference type="EMBL" id="HBUF01548502">
    <property type="protein sequence ID" value="CAG6758006.1"/>
    <property type="molecule type" value="Transcribed_RNA"/>
</dbReference>
<reference evidence="3" key="1">
    <citation type="submission" date="2021-05" db="EMBL/GenBank/DDBJ databases">
        <authorList>
            <person name="Alioto T."/>
            <person name="Alioto T."/>
            <person name="Gomez Garrido J."/>
        </authorList>
    </citation>
    <scope>NUCLEOTIDE SEQUENCE</scope>
</reference>
<feature type="region of interest" description="Disordered" evidence="1">
    <location>
        <begin position="302"/>
        <end position="329"/>
    </location>
</feature>
<dbReference type="InterPro" id="IPR043502">
    <property type="entry name" value="DNA/RNA_pol_sf"/>
</dbReference>
<dbReference type="InterPro" id="IPR008042">
    <property type="entry name" value="Retrotrans_Pao"/>
</dbReference>
<evidence type="ECO:0000313" key="3">
    <source>
        <dbReference type="EMBL" id="CAG6758006.1"/>
    </source>
</evidence>
<dbReference type="InterPro" id="IPR012337">
    <property type="entry name" value="RNaseH-like_sf"/>
</dbReference>
<dbReference type="PANTHER" id="PTHR47331">
    <property type="entry name" value="PHD-TYPE DOMAIN-CONTAINING PROTEIN"/>
    <property type="match status" value="1"/>
</dbReference>
<dbReference type="GO" id="GO:0003676">
    <property type="term" value="F:nucleic acid binding"/>
    <property type="evidence" value="ECO:0007669"/>
    <property type="project" value="InterPro"/>
</dbReference>
<proteinExistence type="predicted"/>
<dbReference type="SUPFAM" id="SSF56672">
    <property type="entry name" value="DNA/RNA polymerases"/>
    <property type="match status" value="1"/>
</dbReference>
<dbReference type="PANTHER" id="PTHR47331:SF5">
    <property type="entry name" value="RIBONUCLEASE H"/>
    <property type="match status" value="1"/>
</dbReference>
<feature type="region of interest" description="Disordered" evidence="1">
    <location>
        <begin position="402"/>
        <end position="435"/>
    </location>
</feature>
<feature type="compositionally biased region" description="Polar residues" evidence="1">
    <location>
        <begin position="302"/>
        <end position="311"/>
    </location>
</feature>
<dbReference type="InterPro" id="IPR005312">
    <property type="entry name" value="DUF1759"/>
</dbReference>
<dbReference type="Pfam" id="PF05380">
    <property type="entry name" value="Peptidase_A17"/>
    <property type="match status" value="1"/>
</dbReference>
<feature type="compositionally biased region" description="Low complexity" evidence="1">
    <location>
        <begin position="312"/>
        <end position="329"/>
    </location>
</feature>
<organism evidence="3">
    <name type="scientific">Cacopsylla melanoneura</name>
    <dbReference type="NCBI Taxonomy" id="428564"/>
    <lineage>
        <taxon>Eukaryota</taxon>
        <taxon>Metazoa</taxon>
        <taxon>Ecdysozoa</taxon>
        <taxon>Arthropoda</taxon>
        <taxon>Hexapoda</taxon>
        <taxon>Insecta</taxon>
        <taxon>Pterygota</taxon>
        <taxon>Neoptera</taxon>
        <taxon>Paraneoptera</taxon>
        <taxon>Hemiptera</taxon>
        <taxon>Sternorrhyncha</taxon>
        <taxon>Psylloidea</taxon>
        <taxon>Psyllidae</taxon>
        <taxon>Psyllinae</taxon>
        <taxon>Cacopsylla</taxon>
    </lineage>
</organism>
<dbReference type="Pfam" id="PF18701">
    <property type="entry name" value="DUF5641"/>
    <property type="match status" value="1"/>
</dbReference>
<dbReference type="InterPro" id="IPR036397">
    <property type="entry name" value="RNaseH_sf"/>
</dbReference>
<dbReference type="GO" id="GO:0071897">
    <property type="term" value="P:DNA biosynthetic process"/>
    <property type="evidence" value="ECO:0007669"/>
    <property type="project" value="UniProtKB-ARBA"/>
</dbReference>
<dbReference type="InterPro" id="IPR043128">
    <property type="entry name" value="Rev_trsase/Diguanyl_cyclase"/>
</dbReference>
<feature type="compositionally biased region" description="Low complexity" evidence="1">
    <location>
        <begin position="405"/>
        <end position="419"/>
    </location>
</feature>
<dbReference type="GO" id="GO:0015074">
    <property type="term" value="P:DNA integration"/>
    <property type="evidence" value="ECO:0007669"/>
    <property type="project" value="InterPro"/>
</dbReference>
<feature type="compositionally biased region" description="Polar residues" evidence="1">
    <location>
        <begin position="420"/>
        <end position="435"/>
    </location>
</feature>
<dbReference type="InterPro" id="IPR001584">
    <property type="entry name" value="Integrase_cat-core"/>
</dbReference>
<name>A0A8D9ELH0_9HEMI</name>
<dbReference type="SUPFAM" id="SSF53098">
    <property type="entry name" value="Ribonuclease H-like"/>
    <property type="match status" value="1"/>
</dbReference>
<dbReference type="InterPro" id="IPR040676">
    <property type="entry name" value="DUF5641"/>
</dbReference>